<dbReference type="RefSeq" id="WP_344123744.1">
    <property type="nucleotide sequence ID" value="NZ_BAAABW010000039.1"/>
</dbReference>
<accession>A0ABP3HT01</accession>
<name>A0ABP3HT01_9ACTN</name>
<comment type="caution">
    <text evidence="2">The sequence shown here is derived from an EMBL/GenBank/DDBJ whole genome shotgun (WGS) entry which is preliminary data.</text>
</comment>
<organism evidence="2 3">
    <name type="scientific">Streptomyces blastmyceticus</name>
    <dbReference type="NCBI Taxonomy" id="68180"/>
    <lineage>
        <taxon>Bacteria</taxon>
        <taxon>Bacillati</taxon>
        <taxon>Actinomycetota</taxon>
        <taxon>Actinomycetes</taxon>
        <taxon>Kitasatosporales</taxon>
        <taxon>Streptomycetaceae</taxon>
        <taxon>Streptomyces</taxon>
    </lineage>
</organism>
<feature type="transmembrane region" description="Helical" evidence="1">
    <location>
        <begin position="50"/>
        <end position="70"/>
    </location>
</feature>
<reference evidence="3" key="1">
    <citation type="journal article" date="2019" name="Int. J. Syst. Evol. Microbiol.">
        <title>The Global Catalogue of Microorganisms (GCM) 10K type strain sequencing project: providing services to taxonomists for standard genome sequencing and annotation.</title>
        <authorList>
            <consortium name="The Broad Institute Genomics Platform"/>
            <consortium name="The Broad Institute Genome Sequencing Center for Infectious Disease"/>
            <person name="Wu L."/>
            <person name="Ma J."/>
        </authorList>
    </citation>
    <scope>NUCLEOTIDE SEQUENCE [LARGE SCALE GENOMIC DNA]</scope>
    <source>
        <strain evidence="3">JCM 4565</strain>
    </source>
</reference>
<dbReference type="EMBL" id="BAAABW010000039">
    <property type="protein sequence ID" value="GAA0378103.1"/>
    <property type="molecule type" value="Genomic_DNA"/>
</dbReference>
<sequence>MSGDEPYAGHDPAAVLLLSIAGIITVLGLVTYGVVLLVRARAERTTGAAFKATATLAWAAAIGMYTWGILHLFFFNETDQAQACNAAIGKRQLSGYVATFIPLHFGCRTKGGRIVEAIIPEYINPAVTALGACAVILTGFAIRKYQEAKK</sequence>
<keyword evidence="3" id="KW-1185">Reference proteome</keyword>
<protein>
    <recommendedName>
        <fullName evidence="4">Integral membrane protein</fullName>
    </recommendedName>
</protein>
<gene>
    <name evidence="2" type="ORF">GCM10010319_65800</name>
</gene>
<evidence type="ECO:0000313" key="2">
    <source>
        <dbReference type="EMBL" id="GAA0378103.1"/>
    </source>
</evidence>
<keyword evidence="1" id="KW-0472">Membrane</keyword>
<evidence type="ECO:0000256" key="1">
    <source>
        <dbReference type="SAM" id="Phobius"/>
    </source>
</evidence>
<feature type="transmembrane region" description="Helical" evidence="1">
    <location>
        <begin position="12"/>
        <end position="38"/>
    </location>
</feature>
<dbReference type="Proteomes" id="UP001500063">
    <property type="component" value="Unassembled WGS sequence"/>
</dbReference>
<feature type="transmembrane region" description="Helical" evidence="1">
    <location>
        <begin position="122"/>
        <end position="142"/>
    </location>
</feature>
<proteinExistence type="predicted"/>
<evidence type="ECO:0000313" key="3">
    <source>
        <dbReference type="Proteomes" id="UP001500063"/>
    </source>
</evidence>
<keyword evidence="1" id="KW-1133">Transmembrane helix</keyword>
<keyword evidence="1" id="KW-0812">Transmembrane</keyword>
<evidence type="ECO:0008006" key="4">
    <source>
        <dbReference type="Google" id="ProtNLM"/>
    </source>
</evidence>